<dbReference type="GO" id="GO:0004826">
    <property type="term" value="F:phenylalanine-tRNA ligase activity"/>
    <property type="evidence" value="ECO:0007669"/>
    <property type="project" value="UniProtKB-UniRule"/>
</dbReference>
<keyword evidence="9 15" id="KW-0067">ATP-binding</keyword>
<evidence type="ECO:0000256" key="4">
    <source>
        <dbReference type="ARBA" id="ARBA00022490"/>
    </source>
</evidence>
<dbReference type="GO" id="GO:0005524">
    <property type="term" value="F:ATP binding"/>
    <property type="evidence" value="ECO:0007669"/>
    <property type="project" value="UniProtKB-UniRule"/>
</dbReference>
<dbReference type="SMART" id="SM00874">
    <property type="entry name" value="B5"/>
    <property type="match status" value="1"/>
</dbReference>
<dbReference type="InterPro" id="IPR045060">
    <property type="entry name" value="Phe-tRNA-ligase_IIc_bsu"/>
</dbReference>
<dbReference type="RefSeq" id="WP_022635809.1">
    <property type="nucleotide sequence ID" value="NZ_ASJR01000002.1"/>
</dbReference>
<dbReference type="SMART" id="SM00896">
    <property type="entry name" value="FDX-ACB"/>
    <property type="match status" value="1"/>
</dbReference>
<reference evidence="20 21" key="1">
    <citation type="journal article" date="2013" name="Environ. Microbiol.">
        <title>Genome analysis of Chitinivibrio alkaliphilus gen. nov., sp. nov., a novel extremely haloalkaliphilic anaerobic chitinolytic bacterium from the candidate phylum Termite Group 3.</title>
        <authorList>
            <person name="Sorokin D.Y."/>
            <person name="Gumerov V.M."/>
            <person name="Rakitin A.L."/>
            <person name="Beletsky A.V."/>
            <person name="Damste J.S."/>
            <person name="Muyzer G."/>
            <person name="Mardanov A.V."/>
            <person name="Ravin N.V."/>
        </authorList>
    </citation>
    <scope>NUCLEOTIDE SEQUENCE [LARGE SCALE GENOMIC DNA]</scope>
    <source>
        <strain evidence="20 21">ACht1</strain>
    </source>
</reference>
<protein>
    <recommendedName>
        <fullName evidence="15">Phenylalanine--tRNA ligase beta subunit</fullName>
        <ecNumber evidence="15">6.1.1.20</ecNumber>
    </recommendedName>
    <alternativeName>
        <fullName evidence="15">Phenylalanyl-tRNA synthetase beta subunit</fullName>
        <shortName evidence="15">PheRS</shortName>
    </alternativeName>
</protein>
<dbReference type="Pfam" id="PF03483">
    <property type="entry name" value="B3_4"/>
    <property type="match status" value="1"/>
</dbReference>
<evidence type="ECO:0000256" key="1">
    <source>
        <dbReference type="ARBA" id="ARBA00004496"/>
    </source>
</evidence>
<comment type="catalytic activity">
    <reaction evidence="14 15">
        <text>tRNA(Phe) + L-phenylalanine + ATP = L-phenylalanyl-tRNA(Phe) + AMP + diphosphate + H(+)</text>
        <dbReference type="Rhea" id="RHEA:19413"/>
        <dbReference type="Rhea" id="RHEA-COMP:9668"/>
        <dbReference type="Rhea" id="RHEA-COMP:9699"/>
        <dbReference type="ChEBI" id="CHEBI:15378"/>
        <dbReference type="ChEBI" id="CHEBI:30616"/>
        <dbReference type="ChEBI" id="CHEBI:33019"/>
        <dbReference type="ChEBI" id="CHEBI:58095"/>
        <dbReference type="ChEBI" id="CHEBI:78442"/>
        <dbReference type="ChEBI" id="CHEBI:78531"/>
        <dbReference type="ChEBI" id="CHEBI:456215"/>
        <dbReference type="EC" id="6.1.1.20"/>
    </reaction>
</comment>
<evidence type="ECO:0000256" key="10">
    <source>
        <dbReference type="ARBA" id="ARBA00022842"/>
    </source>
</evidence>
<keyword evidence="21" id="KW-1185">Reference proteome</keyword>
<keyword evidence="11 16" id="KW-0694">RNA-binding</keyword>
<feature type="domain" description="FDX-ACB" evidence="18">
    <location>
        <begin position="717"/>
        <end position="806"/>
    </location>
</feature>
<dbReference type="InterPro" id="IPR020825">
    <property type="entry name" value="Phe-tRNA_synthase-like_B3/B4"/>
</dbReference>
<dbReference type="PROSITE" id="PS51447">
    <property type="entry name" value="FDX_ACB"/>
    <property type="match status" value="1"/>
</dbReference>
<dbReference type="Gene3D" id="3.30.70.380">
    <property type="entry name" value="Ferrodoxin-fold anticodon-binding domain"/>
    <property type="match status" value="1"/>
</dbReference>
<gene>
    <name evidence="15" type="primary">pheT</name>
    <name evidence="20" type="ORF">CALK_0262</name>
</gene>
<dbReference type="Pfam" id="PF17759">
    <property type="entry name" value="tRNA_synthFbeta"/>
    <property type="match status" value="1"/>
</dbReference>
<feature type="binding site" evidence="15">
    <location>
        <position position="474"/>
    </location>
    <ligand>
        <name>Mg(2+)</name>
        <dbReference type="ChEBI" id="CHEBI:18420"/>
        <note>shared with alpha subunit</note>
    </ligand>
</feature>
<dbReference type="FunFam" id="2.40.50.140:FF:000045">
    <property type="entry name" value="Phenylalanine--tRNA ligase beta subunit"/>
    <property type="match status" value="1"/>
</dbReference>
<keyword evidence="6 15" id="KW-0436">Ligase</keyword>
<dbReference type="PANTHER" id="PTHR10947:SF0">
    <property type="entry name" value="PHENYLALANINE--TRNA LIGASE BETA SUBUNIT"/>
    <property type="match status" value="1"/>
</dbReference>
<dbReference type="PROSITE" id="PS50886">
    <property type="entry name" value="TRBD"/>
    <property type="match status" value="1"/>
</dbReference>
<dbReference type="Pfam" id="PF01588">
    <property type="entry name" value="tRNA_bind"/>
    <property type="match status" value="1"/>
</dbReference>
<dbReference type="CDD" id="cd02796">
    <property type="entry name" value="tRNA_bind_bactPheRS"/>
    <property type="match status" value="1"/>
</dbReference>
<evidence type="ECO:0000256" key="3">
    <source>
        <dbReference type="ARBA" id="ARBA00011209"/>
    </source>
</evidence>
<keyword evidence="8 15" id="KW-0547">Nucleotide-binding</keyword>
<dbReference type="Gene3D" id="2.40.50.140">
    <property type="entry name" value="Nucleic acid-binding proteins"/>
    <property type="match status" value="1"/>
</dbReference>
<dbReference type="EMBL" id="ASJR01000002">
    <property type="protein sequence ID" value="ERP39096.1"/>
    <property type="molecule type" value="Genomic_DNA"/>
</dbReference>
<dbReference type="PATRIC" id="fig|1313304.3.peg.245"/>
<comment type="subunit">
    <text evidence="3 15">Tetramer of two alpha and two beta subunits.</text>
</comment>
<accession>U7DDW8</accession>
<dbReference type="STRING" id="1313304.CALK_0262"/>
<evidence type="ECO:0000259" key="19">
    <source>
        <dbReference type="PROSITE" id="PS51483"/>
    </source>
</evidence>
<feature type="binding site" evidence="15">
    <location>
        <position position="477"/>
    </location>
    <ligand>
        <name>Mg(2+)</name>
        <dbReference type="ChEBI" id="CHEBI:18420"/>
        <note>shared with alpha subunit</note>
    </ligand>
</feature>
<dbReference type="InterPro" id="IPR045864">
    <property type="entry name" value="aa-tRNA-synth_II/BPL/LPL"/>
</dbReference>
<evidence type="ECO:0000256" key="8">
    <source>
        <dbReference type="ARBA" id="ARBA00022741"/>
    </source>
</evidence>
<dbReference type="InterPro" id="IPR005147">
    <property type="entry name" value="tRNA_synthase_B5-dom"/>
</dbReference>
<feature type="domain" description="TRNA-binding" evidence="17">
    <location>
        <begin position="40"/>
        <end position="148"/>
    </location>
</feature>
<dbReference type="HAMAP" id="MF_00283">
    <property type="entry name" value="Phe_tRNA_synth_beta1"/>
    <property type="match status" value="1"/>
</dbReference>
<dbReference type="PANTHER" id="PTHR10947">
    <property type="entry name" value="PHENYLALANYL-TRNA SYNTHETASE BETA CHAIN AND LEUCINE-RICH REPEAT-CONTAINING PROTEIN 47"/>
    <property type="match status" value="1"/>
</dbReference>
<dbReference type="InterPro" id="IPR004532">
    <property type="entry name" value="Phe-tRNA-ligase_IIc_bsu_bact"/>
</dbReference>
<evidence type="ECO:0000313" key="21">
    <source>
        <dbReference type="Proteomes" id="UP000017148"/>
    </source>
</evidence>
<organism evidence="20 21">
    <name type="scientific">Chitinivibrio alkaliphilus ACht1</name>
    <dbReference type="NCBI Taxonomy" id="1313304"/>
    <lineage>
        <taxon>Bacteria</taxon>
        <taxon>Pseudomonadati</taxon>
        <taxon>Fibrobacterota</taxon>
        <taxon>Chitinivibrionia</taxon>
        <taxon>Chitinivibrionales</taxon>
        <taxon>Chitinivibrionaceae</taxon>
        <taxon>Chitinivibrio</taxon>
    </lineage>
</organism>
<dbReference type="SUPFAM" id="SSF54991">
    <property type="entry name" value="Anticodon-binding domain of PheRS"/>
    <property type="match status" value="1"/>
</dbReference>
<evidence type="ECO:0000256" key="12">
    <source>
        <dbReference type="ARBA" id="ARBA00022917"/>
    </source>
</evidence>
<dbReference type="Gene3D" id="3.50.40.10">
    <property type="entry name" value="Phenylalanyl-trna Synthetase, Chain B, domain 3"/>
    <property type="match status" value="1"/>
</dbReference>
<dbReference type="InterPro" id="IPR005121">
    <property type="entry name" value="Fdx_antiC-bd"/>
</dbReference>
<evidence type="ECO:0000256" key="6">
    <source>
        <dbReference type="ARBA" id="ARBA00022598"/>
    </source>
</evidence>
<dbReference type="OrthoDB" id="9805455at2"/>
<dbReference type="NCBIfam" id="TIGR00472">
    <property type="entry name" value="pheT_bact"/>
    <property type="match status" value="1"/>
</dbReference>
<dbReference type="Gene3D" id="3.30.930.10">
    <property type="entry name" value="Bira Bifunctional Protein, Domain 2"/>
    <property type="match status" value="1"/>
</dbReference>
<keyword evidence="12 15" id="KW-0648">Protein biosynthesis</keyword>
<evidence type="ECO:0000259" key="18">
    <source>
        <dbReference type="PROSITE" id="PS51447"/>
    </source>
</evidence>
<feature type="binding site" evidence="15">
    <location>
        <position position="478"/>
    </location>
    <ligand>
        <name>Mg(2+)</name>
        <dbReference type="ChEBI" id="CHEBI:18420"/>
        <note>shared with alpha subunit</note>
    </ligand>
</feature>
<evidence type="ECO:0000256" key="16">
    <source>
        <dbReference type="PROSITE-ProRule" id="PRU00209"/>
    </source>
</evidence>
<feature type="binding site" evidence="15">
    <location>
        <position position="468"/>
    </location>
    <ligand>
        <name>Mg(2+)</name>
        <dbReference type="ChEBI" id="CHEBI:18420"/>
        <note>shared with alpha subunit</note>
    </ligand>
</feature>
<dbReference type="SUPFAM" id="SSF50249">
    <property type="entry name" value="Nucleic acid-binding proteins"/>
    <property type="match status" value="1"/>
</dbReference>
<dbReference type="SMART" id="SM00873">
    <property type="entry name" value="B3_4"/>
    <property type="match status" value="1"/>
</dbReference>
<dbReference type="InterPro" id="IPR036690">
    <property type="entry name" value="Fdx_antiC-bd_sf"/>
</dbReference>
<keyword evidence="7 15" id="KW-0479">Metal-binding</keyword>
<dbReference type="SUPFAM" id="SSF46955">
    <property type="entry name" value="Putative DNA-binding domain"/>
    <property type="match status" value="1"/>
</dbReference>
<dbReference type="GO" id="GO:0006432">
    <property type="term" value="P:phenylalanyl-tRNA aminoacylation"/>
    <property type="evidence" value="ECO:0007669"/>
    <property type="project" value="UniProtKB-UniRule"/>
</dbReference>
<dbReference type="GO" id="GO:0000287">
    <property type="term" value="F:magnesium ion binding"/>
    <property type="evidence" value="ECO:0007669"/>
    <property type="project" value="UniProtKB-UniRule"/>
</dbReference>
<evidence type="ECO:0000256" key="15">
    <source>
        <dbReference type="HAMAP-Rule" id="MF_00283"/>
    </source>
</evidence>
<dbReference type="GO" id="GO:0000049">
    <property type="term" value="F:tRNA binding"/>
    <property type="evidence" value="ECO:0007669"/>
    <property type="project" value="UniProtKB-UniRule"/>
</dbReference>
<evidence type="ECO:0000256" key="11">
    <source>
        <dbReference type="ARBA" id="ARBA00022884"/>
    </source>
</evidence>
<comment type="cofactor">
    <cofactor evidence="15">
        <name>Mg(2+)</name>
        <dbReference type="ChEBI" id="CHEBI:18420"/>
    </cofactor>
    <text evidence="15">Binds 2 magnesium ions per tetramer.</text>
</comment>
<keyword evidence="10 15" id="KW-0460">Magnesium</keyword>
<dbReference type="GO" id="GO:0009328">
    <property type="term" value="C:phenylalanine-tRNA ligase complex"/>
    <property type="evidence" value="ECO:0007669"/>
    <property type="project" value="TreeGrafter"/>
</dbReference>
<evidence type="ECO:0000256" key="2">
    <source>
        <dbReference type="ARBA" id="ARBA00008653"/>
    </source>
</evidence>
<dbReference type="InterPro" id="IPR012340">
    <property type="entry name" value="NA-bd_OB-fold"/>
</dbReference>
<comment type="caution">
    <text evidence="20">The sequence shown here is derived from an EMBL/GenBank/DDBJ whole genome shotgun (WGS) entry which is preliminary data.</text>
</comment>
<dbReference type="PROSITE" id="PS51483">
    <property type="entry name" value="B5"/>
    <property type="match status" value="1"/>
</dbReference>
<dbReference type="InterPro" id="IPR005146">
    <property type="entry name" value="B3/B4_tRNA-bd"/>
</dbReference>
<dbReference type="InterPro" id="IPR002547">
    <property type="entry name" value="tRNA-bd_dom"/>
</dbReference>
<feature type="domain" description="B5" evidence="19">
    <location>
        <begin position="413"/>
        <end position="490"/>
    </location>
</feature>
<evidence type="ECO:0000256" key="7">
    <source>
        <dbReference type="ARBA" id="ARBA00022723"/>
    </source>
</evidence>
<dbReference type="Proteomes" id="UP000017148">
    <property type="component" value="Unassembled WGS sequence"/>
</dbReference>
<dbReference type="eggNOG" id="COG0072">
    <property type="taxonomic scope" value="Bacteria"/>
</dbReference>
<name>U7DDW8_9BACT</name>
<proteinExistence type="inferred from homology"/>
<dbReference type="Gene3D" id="3.30.56.10">
    <property type="match status" value="2"/>
</dbReference>
<comment type="subcellular location">
    <subcellularLocation>
        <location evidence="1 15">Cytoplasm</location>
    </subcellularLocation>
</comment>
<evidence type="ECO:0000313" key="20">
    <source>
        <dbReference type="EMBL" id="ERP39096.1"/>
    </source>
</evidence>
<evidence type="ECO:0000256" key="14">
    <source>
        <dbReference type="ARBA" id="ARBA00049255"/>
    </source>
</evidence>
<keyword evidence="13 15" id="KW-0030">Aminoacyl-tRNA synthetase</keyword>
<evidence type="ECO:0000259" key="17">
    <source>
        <dbReference type="PROSITE" id="PS50886"/>
    </source>
</evidence>
<dbReference type="SUPFAM" id="SSF56037">
    <property type="entry name" value="PheT/TilS domain"/>
    <property type="match status" value="1"/>
</dbReference>
<dbReference type="Pfam" id="PF03484">
    <property type="entry name" value="B5"/>
    <property type="match status" value="1"/>
</dbReference>
<dbReference type="EC" id="6.1.1.20" evidence="15"/>
<sequence length="807" mass="90158">MDISLQWIRDFTDIPSLPPAEISTRFTMATCEVEAVQEVGAYMEQVVASKVTDITAHPDADNLQIVTVDAGQAHHSVVCGAPNVHRGMLVPFAPVGTTLPGGFTLVPKKIRGVESQGMLCAEDELGLGTSHEGLLSLPEDTPPGTPLHSIYGVSRDVLLDIDNKSITHRPDLWGHFGMAREFAAVFNTPLQNPFTPEWCEELRQLGTGKAPVQLHVEEDSACKAYLGLSLSGIQISQSPQWMQQRLTNCGIRPINNIVDISNYVMLELGIPLHIFDRDHITDNTIRVERLKEEISFETLDGEIRSLKAGDTVVSDGEKPLVIAGIMGGANSGVTEDTETIFIEVANWKASEVRTTSARIGLRTDSSQRYEKSLDSQLLERTLLRTLELVRSQCPHAVVEGAIQKGGADLSTPYTPRVITVSTDKICAILGKEISRDHIAEILTKLDFSLKIEEDLFSITVPSYRATKDIECDADIIEEVGRIIGYDNIAPVPTYETIRPLRPATEIQFTRKLRDFLVLRGNLIETMTYPMIGRSLLEKADWHEKNESLTLKNALSRDHEIMRPSVVPSLLEMAGQNAKNFPRFSAFEIGRQYQNDKDNFSKEETVVTIALYDRNENRFIELRNLLEELIRYLAIPVTLNEPREKFPNALVHREWTGLHPYETLDIKTMGKNKGFLTTLHPLMARTFKIKGTLSMAVMSIQELQSLKPREKVRYTPLPKYPGSTFDCTLRTPHHTSADTVVRAVERLKIPHVISVKVADVFSLNDAEKAVTIQTSFLNPQGTLDHEFLETQQDKIVAELETAGFPLKV</sequence>
<dbReference type="AlphaFoldDB" id="U7DDW8"/>
<keyword evidence="5 16" id="KW-0820">tRNA-binding</keyword>
<dbReference type="InterPro" id="IPR041616">
    <property type="entry name" value="PheRS_beta_core"/>
</dbReference>
<evidence type="ECO:0000256" key="5">
    <source>
        <dbReference type="ARBA" id="ARBA00022555"/>
    </source>
</evidence>
<evidence type="ECO:0000256" key="13">
    <source>
        <dbReference type="ARBA" id="ARBA00023146"/>
    </source>
</evidence>
<dbReference type="SUPFAM" id="SSF55681">
    <property type="entry name" value="Class II aaRS and biotin synthetases"/>
    <property type="match status" value="1"/>
</dbReference>
<keyword evidence="4 15" id="KW-0963">Cytoplasm</keyword>
<dbReference type="InterPro" id="IPR009061">
    <property type="entry name" value="DNA-bd_dom_put_sf"/>
</dbReference>
<evidence type="ECO:0000256" key="9">
    <source>
        <dbReference type="ARBA" id="ARBA00022840"/>
    </source>
</evidence>
<comment type="similarity">
    <text evidence="2 15">Belongs to the phenylalanyl-tRNA synthetase beta subunit family. Type 1 subfamily.</text>
</comment>
<dbReference type="InterPro" id="IPR033714">
    <property type="entry name" value="tRNA_bind_bactPheRS"/>
</dbReference>